<dbReference type="Gene3D" id="3.30.420.280">
    <property type="match status" value="1"/>
</dbReference>
<sequence length="540" mass="61850">MDLTPKQKAFADEYIKNGGNASDAARKAGYSEKTAYSMGQQNLKKLEVSSYIAEKQSLIEKQKGTDIMSLAEIQQRRSMIARGELTDSFGFAPDFSDQLKSMNDLEKTLKIKQEQEEKKAAEEAAKNAKEYHMDLYNIPDCFHWAIRDIRDKKHLEYVFKGGRGSTKSTTVGMTIVELMKNNHNIHAVVCRKVGNTIKDSVYNKIKWAIGKQEFTEEFDSKLSPMEITLKATGQKIYFRGADDPEKIKSINPEFGYIGILWFEELDQFAGPEEIRKIEQSAIRGGDIAWIFKSFNPPKTMNNWANKYILEPKENRIVHSSTYLDVPKGWLGQPFIDEAEHLKEVNSNAYEHEYMGIANGNGGNVFEYLEIRDITDEEIGRMDRIFAGVDYGWYPDAFCYLRTYYDSAREKIYLLDELYVNKWSNAKTAEWIKKKGYDDYTMICDSAEPKSVNDFRDAGLPARGAIKGPGSIEYGFKFLQTKTLVIDPKRTPNAYKEITEYEYDRDKEGNVISGYPDGNDHAISALRYAYEPLFNRRGNSA</sequence>
<dbReference type="PANTHER" id="PTHR39184:SF1">
    <property type="entry name" value="PBSX PHAGE TERMINASE LARGE SUBUNIT"/>
    <property type="match status" value="1"/>
</dbReference>
<organism evidence="4">
    <name type="scientific">Siphoviridae sp. ctGfF74</name>
    <dbReference type="NCBI Taxonomy" id="2826223"/>
    <lineage>
        <taxon>Viruses</taxon>
        <taxon>Duplodnaviria</taxon>
        <taxon>Heunggongvirae</taxon>
        <taxon>Uroviricota</taxon>
        <taxon>Caudoviricetes</taxon>
    </lineage>
</organism>
<name>A0A8S5NL31_9CAUD</name>
<dbReference type="NCBIfam" id="TIGR01547">
    <property type="entry name" value="phage_term_2"/>
    <property type="match status" value="1"/>
</dbReference>
<dbReference type="GO" id="GO:0051276">
    <property type="term" value="P:chromosome organization"/>
    <property type="evidence" value="ECO:0007669"/>
    <property type="project" value="InterPro"/>
</dbReference>
<dbReference type="Pfam" id="PF17288">
    <property type="entry name" value="Terminase_3C"/>
    <property type="match status" value="1"/>
</dbReference>
<evidence type="ECO:0000256" key="1">
    <source>
        <dbReference type="SAM" id="Coils"/>
    </source>
</evidence>
<reference evidence="4" key="1">
    <citation type="journal article" date="2021" name="Proc. Natl. Acad. Sci. U.S.A.">
        <title>A Catalog of Tens of Thousands of Viruses from Human Metagenomes Reveals Hidden Associations with Chronic Diseases.</title>
        <authorList>
            <person name="Tisza M.J."/>
            <person name="Buck C.B."/>
        </authorList>
    </citation>
    <scope>NUCLEOTIDE SEQUENCE</scope>
    <source>
        <strain evidence="4">CtGfF74</strain>
    </source>
</reference>
<dbReference type="InterPro" id="IPR038713">
    <property type="entry name" value="Terminase_Gp1_N_sf"/>
</dbReference>
<proteinExistence type="predicted"/>
<dbReference type="InterPro" id="IPR035413">
    <property type="entry name" value="Terminase_L_C"/>
</dbReference>
<dbReference type="InterPro" id="IPR052380">
    <property type="entry name" value="Viral_DNA_packaging_terminase"/>
</dbReference>
<dbReference type="InterPro" id="IPR006437">
    <property type="entry name" value="Phage_terminase_lsu"/>
</dbReference>
<feature type="domain" description="Phage terminase large subunit C-terminal" evidence="3">
    <location>
        <begin position="389"/>
        <end position="529"/>
    </location>
</feature>
<dbReference type="EMBL" id="BK015188">
    <property type="protein sequence ID" value="DAD94994.1"/>
    <property type="molecule type" value="Genomic_DNA"/>
</dbReference>
<evidence type="ECO:0000313" key="4">
    <source>
        <dbReference type="EMBL" id="DAD94994.1"/>
    </source>
</evidence>
<dbReference type="Pfam" id="PF04466">
    <property type="entry name" value="Terminase_3"/>
    <property type="match status" value="1"/>
</dbReference>
<dbReference type="InterPro" id="IPR035412">
    <property type="entry name" value="Terminase_L_N"/>
</dbReference>
<protein>
    <submittedName>
        <fullName evidence="4">Terminase large subunit</fullName>
    </submittedName>
</protein>
<evidence type="ECO:0000259" key="3">
    <source>
        <dbReference type="Pfam" id="PF17288"/>
    </source>
</evidence>
<feature type="domain" description="Phage terminase large subunit N-terminal" evidence="2">
    <location>
        <begin position="156"/>
        <end position="355"/>
    </location>
</feature>
<feature type="coiled-coil region" evidence="1">
    <location>
        <begin position="102"/>
        <end position="131"/>
    </location>
</feature>
<dbReference type="InterPro" id="IPR005335">
    <property type="entry name" value="Terminase_ssu"/>
</dbReference>
<dbReference type="Gene3D" id="1.10.10.1400">
    <property type="entry name" value="Terminase, small subunit, N-terminal DNA-binding domain, HTH motif"/>
    <property type="match status" value="1"/>
</dbReference>
<dbReference type="PANTHER" id="PTHR39184">
    <property type="match status" value="1"/>
</dbReference>
<keyword evidence="1" id="KW-0175">Coiled coil</keyword>
<dbReference type="InterPro" id="IPR027417">
    <property type="entry name" value="P-loop_NTPase"/>
</dbReference>
<accession>A0A8S5NL31</accession>
<dbReference type="Gene3D" id="3.40.50.300">
    <property type="entry name" value="P-loop containing nucleotide triphosphate hydrolases"/>
    <property type="match status" value="1"/>
</dbReference>
<dbReference type="Pfam" id="PF03592">
    <property type="entry name" value="Terminase_2"/>
    <property type="match status" value="1"/>
</dbReference>
<evidence type="ECO:0000259" key="2">
    <source>
        <dbReference type="Pfam" id="PF04466"/>
    </source>
</evidence>